<organism evidence="1 2">
    <name type="scientific">Virgisporangium aurantiacum</name>
    <dbReference type="NCBI Taxonomy" id="175570"/>
    <lineage>
        <taxon>Bacteria</taxon>
        <taxon>Bacillati</taxon>
        <taxon>Actinomycetota</taxon>
        <taxon>Actinomycetes</taxon>
        <taxon>Micromonosporales</taxon>
        <taxon>Micromonosporaceae</taxon>
        <taxon>Virgisporangium</taxon>
    </lineage>
</organism>
<evidence type="ECO:0000313" key="1">
    <source>
        <dbReference type="EMBL" id="GIJ64681.1"/>
    </source>
</evidence>
<proteinExistence type="predicted"/>
<reference evidence="1" key="1">
    <citation type="submission" date="2021-01" db="EMBL/GenBank/DDBJ databases">
        <title>Whole genome shotgun sequence of Virgisporangium aurantiacum NBRC 16421.</title>
        <authorList>
            <person name="Komaki H."/>
            <person name="Tamura T."/>
        </authorList>
    </citation>
    <scope>NUCLEOTIDE SEQUENCE</scope>
    <source>
        <strain evidence="1">NBRC 16421</strain>
    </source>
</reference>
<keyword evidence="2" id="KW-1185">Reference proteome</keyword>
<dbReference type="Proteomes" id="UP000612585">
    <property type="component" value="Unassembled WGS sequence"/>
</dbReference>
<gene>
    <name evidence="1" type="ORF">Vau01_121970</name>
</gene>
<evidence type="ECO:0008006" key="3">
    <source>
        <dbReference type="Google" id="ProtNLM"/>
    </source>
</evidence>
<dbReference type="AlphaFoldDB" id="A0A8J3ZJ02"/>
<protein>
    <recommendedName>
        <fullName evidence="3">Exo-alpha-sialidase</fullName>
    </recommendedName>
</protein>
<dbReference type="EMBL" id="BOPG01000125">
    <property type="protein sequence ID" value="GIJ64681.1"/>
    <property type="molecule type" value="Genomic_DNA"/>
</dbReference>
<comment type="caution">
    <text evidence="1">The sequence shown here is derived from an EMBL/GenBank/DDBJ whole genome shotgun (WGS) entry which is preliminary data.</text>
</comment>
<dbReference type="RefSeq" id="WP_204013922.1">
    <property type="nucleotide sequence ID" value="NZ_BOPG01000125.1"/>
</dbReference>
<accession>A0A8J3ZJ02</accession>
<evidence type="ECO:0000313" key="2">
    <source>
        <dbReference type="Proteomes" id="UP000612585"/>
    </source>
</evidence>
<sequence length="77" mass="8422">MQRQEAGDYGRTRRVTVQVSYDDGATWRPAPVLGTGDQRTAVLVHPKGAKHVSLRGSVTDSRGNTAEITVIRAYALR</sequence>
<name>A0A8J3ZJ02_9ACTN</name>